<evidence type="ECO:0000259" key="13">
    <source>
        <dbReference type="SMART" id="SM01036"/>
    </source>
</evidence>
<dbReference type="Pfam" id="PF08146">
    <property type="entry name" value="BP28CT"/>
    <property type="match status" value="1"/>
</dbReference>
<dbReference type="SUPFAM" id="SSF48371">
    <property type="entry name" value="ARM repeat"/>
    <property type="match status" value="2"/>
</dbReference>
<evidence type="ECO:0000313" key="14">
    <source>
        <dbReference type="EMBL" id="KAH7071776.1"/>
    </source>
</evidence>
<evidence type="ECO:0000256" key="3">
    <source>
        <dbReference type="ARBA" id="ARBA00011399"/>
    </source>
</evidence>
<dbReference type="InterPro" id="IPR022125">
    <property type="entry name" value="U3snoRNP10_N"/>
</dbReference>
<dbReference type="PANTHER" id="PTHR13457:SF1">
    <property type="entry name" value="HEAT REPEAT-CONTAINING PROTEIN 1"/>
    <property type="match status" value="1"/>
</dbReference>
<name>A0A8K0VTJ2_9PLEO</name>
<keyword evidence="6 12" id="KW-0698">rRNA processing</keyword>
<dbReference type="Pfam" id="PF23243">
    <property type="entry name" value="HEAT_HEATR1"/>
    <property type="match status" value="1"/>
</dbReference>
<dbReference type="Pfam" id="PF02985">
    <property type="entry name" value="HEAT"/>
    <property type="match status" value="1"/>
</dbReference>
<protein>
    <recommendedName>
        <fullName evidence="4 12">U3 small nucleolar RNA-associated protein 10</fullName>
    </recommendedName>
</protein>
<evidence type="ECO:0000256" key="6">
    <source>
        <dbReference type="ARBA" id="ARBA00022552"/>
    </source>
</evidence>
<dbReference type="InterPro" id="IPR056473">
    <property type="entry name" value="HEAT_Utp10/HEAT1"/>
</dbReference>
<evidence type="ECO:0000256" key="8">
    <source>
        <dbReference type="ARBA" id="ARBA00023242"/>
    </source>
</evidence>
<comment type="subunit">
    <text evidence="3 12">Component of the ribosomal small subunit (SSU) processome.</text>
</comment>
<evidence type="ECO:0000256" key="12">
    <source>
        <dbReference type="RuleBase" id="RU367065"/>
    </source>
</evidence>
<feature type="domain" description="BP28 C-terminal" evidence="13">
    <location>
        <begin position="1493"/>
        <end position="1638"/>
    </location>
</feature>
<dbReference type="InterPro" id="IPR021133">
    <property type="entry name" value="HEAT_type_2"/>
</dbReference>
<dbReference type="PROSITE" id="PS50077">
    <property type="entry name" value="HEAT_REPEAT"/>
    <property type="match status" value="1"/>
</dbReference>
<sequence length="1769" mass="194452">MATALQKQLAALAASSTHQLDLKAQKSAHGKSLLFEPKIAATQSFENLYLICYEGFKDLCALDSRFLHFSKSLFSEQSKVEDRTQMTKDENKKLDVVIEAFVTLAGPKLLLKPAQKAVEWLVRRFRVHEYNTECLTLTYLPYHSTPQFRALLSILPNQPPVSLRFLHPYIQSPTNPPRRTIVYTAVNTPAFFDALQAYATKVVQAGHQASHMISFWSSITVEAVFGMLENTSSGRREIQNQKTEDLVLRVLPVLNTCMRSKYGPETVAACYAIVTVLVGRGELGEKVLDGLMEAVILAHDDESLDACLQCLAVIAEQRAPTQIPSRVHRKLLAIPRLSQKLVLISQNCRVQRLALGCALGSLASVASSNDQQDAFQELIASGVLSEAQRQTALSALISLIQECPAGSDERGHLLEAATKIAETAGFSTAMRAAAETLNVDLELLGLSVGPALTDLEVGGVDLNDDEDMLDIDDAASTTGEAPVVQLPNVTVETFFAKDTAEEFNAVADAFEQAVAHKQVNQFLGMEGLGRTSALRQSLFLTFLARFWCTTRLPLARAAALRAATVAIKNAVNASEVQNLIPFLLRALSDATPLVRQAAATCIAAMSKLSAVKSKSTAWGSSDMYGKTSGQIAELKIEEVSILVSSVLVGILEESVMDADFAIPAIRDILEGSKTKAHNKAVLKTQTRSSILSFLASHAALTTLLRVRNCLLPIFRFLGKASDTVRSHTILPSLRAWCSLSQEEAAATCIEENLAITDADRECLNGLLPKEANSIQLLQDITSGQLGEDRYGLVSSAFDKIIAFWQVMKVEPRLALAQSLLETSFQVGGGTSDILRKERAADVLRNVKLDSLTLVTFLDSVSSAVQMPEGPPAKKRRRTSRSEMARVELSSQSDVEKVLRRLTFVLELIEGSSPGQHPALFRSLFTVFGELQPLKQQSGSDLVYLQSMILGSLTPIVDSLKQQTNTADYQSAVRADLLIDCIRHSTSPQVQNGALLLIANLASWVPEQILHNLMPIFTFIGSTLLRQQDDYSAQVVDKTISRVVPQLAASLRAKHKNFLSGVSDLLLSFTAAFEHIPLHRRLKLFTELARTLGPQDSLSAIVALLADRYHNGKTQRRFSTDFLLTFDPIHTLDAFKGYLDLLIDAVSPKRTVSDTLFGLNDKNPAQVETAIKDLLASLADMAMDDRLRSHVARAFRRKEESARPREVFANIIETTIQLSKKVASSPKLFDGCGRVLARCLDLLPTTDLIKSAEILLANPDSHVQIAAVKAVEVRAGAVVQNDRKAALALISFLPSVENVLQQAREIEAKIISVSCIDRIVERFGKTNTSAVASVAQTVSGAHALSSSDDRVRILALLCLTSIVEVLEDEAISLLPTILPTAFEYLAHAIEEEKAGLHNAVYTLLSNIVERLGYMFSREYLDTALRLSHRSASIELDSACDDSRRAFYQSVADHLAAHEVFSAIKSTWAHAVSQGFDASLEHLELLRSVVDVQSKSKLIKASSTLFSLLLQLFKLRRTVTAQEEQDFDDDEVDQLDSTLVESALAMVLKLNDATFRPFFAQLVDQEGPARDKHEEAITFYNFLAAFFEKFKSIVTSYSSYIIEHAAKELDHLATDEAASELRCAVLGALQKSFQHDQDAFWQAPSHYGTILKPLVALLNISATDEIAETVIPTITDLAAASTSSLDNHRELNTILLRYMRSDSAATRLATVKCEQSLTKRLGEEWLGLLPEMLPFISELREDDDEMVERETQRWISQVEEVLGESLEGMLQ</sequence>
<dbReference type="Gene3D" id="1.25.10.10">
    <property type="entry name" value="Leucine-rich Repeat Variant"/>
    <property type="match status" value="3"/>
</dbReference>
<dbReference type="SMART" id="SM01036">
    <property type="entry name" value="BP28CT"/>
    <property type="match status" value="1"/>
</dbReference>
<evidence type="ECO:0000256" key="4">
    <source>
        <dbReference type="ARBA" id="ARBA00015399"/>
    </source>
</evidence>
<evidence type="ECO:0000256" key="1">
    <source>
        <dbReference type="ARBA" id="ARBA00004604"/>
    </source>
</evidence>
<comment type="similarity">
    <text evidence="2 12">Belongs to the HEATR1/UTP10 family.</text>
</comment>
<evidence type="ECO:0000256" key="9">
    <source>
        <dbReference type="ARBA" id="ARBA00023274"/>
    </source>
</evidence>
<proteinExistence type="inferred from homology"/>
<keyword evidence="8 12" id="KW-0539">Nucleus</keyword>
<dbReference type="InterPro" id="IPR040191">
    <property type="entry name" value="UTP10"/>
</dbReference>
<dbReference type="Proteomes" id="UP000813461">
    <property type="component" value="Unassembled WGS sequence"/>
</dbReference>
<evidence type="ECO:0000256" key="11">
    <source>
        <dbReference type="PROSITE-ProRule" id="PRU00103"/>
    </source>
</evidence>
<gene>
    <name evidence="14" type="ORF">FB567DRAFT_210492</name>
</gene>
<dbReference type="GO" id="GO:0030686">
    <property type="term" value="C:90S preribosome"/>
    <property type="evidence" value="ECO:0007669"/>
    <property type="project" value="TreeGrafter"/>
</dbReference>
<evidence type="ECO:0000256" key="7">
    <source>
        <dbReference type="ARBA" id="ARBA00022737"/>
    </source>
</evidence>
<dbReference type="OrthoDB" id="31183at2759"/>
<dbReference type="InterPro" id="IPR012954">
    <property type="entry name" value="BP28_C_dom"/>
</dbReference>
<dbReference type="GO" id="GO:0034455">
    <property type="term" value="C:t-UTP complex"/>
    <property type="evidence" value="ECO:0007669"/>
    <property type="project" value="TreeGrafter"/>
</dbReference>
<dbReference type="GO" id="GO:0000462">
    <property type="term" value="P:maturation of SSU-rRNA from tricistronic rRNA transcript (SSU-rRNA, 5.8S rRNA, LSU-rRNA)"/>
    <property type="evidence" value="ECO:0007669"/>
    <property type="project" value="TreeGrafter"/>
</dbReference>
<reference evidence="14" key="1">
    <citation type="journal article" date="2021" name="Nat. Commun.">
        <title>Genetic determinants of endophytism in the Arabidopsis root mycobiome.</title>
        <authorList>
            <person name="Mesny F."/>
            <person name="Miyauchi S."/>
            <person name="Thiergart T."/>
            <person name="Pickel B."/>
            <person name="Atanasova L."/>
            <person name="Karlsson M."/>
            <person name="Huettel B."/>
            <person name="Barry K.W."/>
            <person name="Haridas S."/>
            <person name="Chen C."/>
            <person name="Bauer D."/>
            <person name="Andreopoulos W."/>
            <person name="Pangilinan J."/>
            <person name="LaButti K."/>
            <person name="Riley R."/>
            <person name="Lipzen A."/>
            <person name="Clum A."/>
            <person name="Drula E."/>
            <person name="Henrissat B."/>
            <person name="Kohler A."/>
            <person name="Grigoriev I.V."/>
            <person name="Martin F.M."/>
            <person name="Hacquard S."/>
        </authorList>
    </citation>
    <scope>NUCLEOTIDE SEQUENCE</scope>
    <source>
        <strain evidence="14">MPI-SDFR-AT-0120</strain>
    </source>
</reference>
<comment type="function">
    <text evidence="10">Involved in nucleolar processing of pre-18S ribosomal RNA. Involved in ribosome biosynthesis.</text>
</comment>
<dbReference type="InterPro" id="IPR011989">
    <property type="entry name" value="ARM-like"/>
</dbReference>
<dbReference type="PANTHER" id="PTHR13457">
    <property type="entry name" value="BAP28"/>
    <property type="match status" value="1"/>
</dbReference>
<feature type="repeat" description="HEAT" evidence="11">
    <location>
        <begin position="579"/>
        <end position="616"/>
    </location>
</feature>
<evidence type="ECO:0000256" key="5">
    <source>
        <dbReference type="ARBA" id="ARBA00022517"/>
    </source>
</evidence>
<dbReference type="GO" id="GO:0032040">
    <property type="term" value="C:small-subunit processome"/>
    <property type="evidence" value="ECO:0007669"/>
    <property type="project" value="TreeGrafter"/>
</dbReference>
<evidence type="ECO:0000313" key="15">
    <source>
        <dbReference type="Proteomes" id="UP000813461"/>
    </source>
</evidence>
<dbReference type="GO" id="GO:0030515">
    <property type="term" value="F:snoRNA binding"/>
    <property type="evidence" value="ECO:0007669"/>
    <property type="project" value="TreeGrafter"/>
</dbReference>
<keyword evidence="7" id="KW-0677">Repeat</keyword>
<keyword evidence="5 12" id="KW-0690">Ribosome biogenesis</keyword>
<keyword evidence="15" id="KW-1185">Reference proteome</keyword>
<dbReference type="InterPro" id="IPR000357">
    <property type="entry name" value="HEAT"/>
</dbReference>
<dbReference type="Pfam" id="PF12397">
    <property type="entry name" value="U3snoRNP10"/>
    <property type="match status" value="1"/>
</dbReference>
<evidence type="ECO:0000256" key="10">
    <source>
        <dbReference type="ARBA" id="ARBA00025076"/>
    </source>
</evidence>
<dbReference type="EMBL" id="JAGMVJ010000024">
    <property type="protein sequence ID" value="KAH7071776.1"/>
    <property type="molecule type" value="Genomic_DNA"/>
</dbReference>
<accession>A0A8K0VTJ2</accession>
<organism evidence="14 15">
    <name type="scientific">Paraphoma chrysanthemicola</name>
    <dbReference type="NCBI Taxonomy" id="798071"/>
    <lineage>
        <taxon>Eukaryota</taxon>
        <taxon>Fungi</taxon>
        <taxon>Dikarya</taxon>
        <taxon>Ascomycota</taxon>
        <taxon>Pezizomycotina</taxon>
        <taxon>Dothideomycetes</taxon>
        <taxon>Pleosporomycetidae</taxon>
        <taxon>Pleosporales</taxon>
        <taxon>Pleosporineae</taxon>
        <taxon>Phaeosphaeriaceae</taxon>
        <taxon>Paraphoma</taxon>
    </lineage>
</organism>
<dbReference type="InterPro" id="IPR016024">
    <property type="entry name" value="ARM-type_fold"/>
</dbReference>
<keyword evidence="9 12" id="KW-0687">Ribonucleoprotein</keyword>
<dbReference type="GO" id="GO:0045943">
    <property type="term" value="P:positive regulation of transcription by RNA polymerase I"/>
    <property type="evidence" value="ECO:0007669"/>
    <property type="project" value="TreeGrafter"/>
</dbReference>
<comment type="subcellular location">
    <subcellularLocation>
        <location evidence="1 12">Nucleus</location>
        <location evidence="1 12">Nucleolus</location>
    </subcellularLocation>
</comment>
<comment type="caution">
    <text evidence="14">The sequence shown here is derived from an EMBL/GenBank/DDBJ whole genome shotgun (WGS) entry which is preliminary data.</text>
</comment>
<evidence type="ECO:0000256" key="2">
    <source>
        <dbReference type="ARBA" id="ARBA00010559"/>
    </source>
</evidence>